<sequence length="72" mass="7373">MNTMTFCTVGAGHASDCFPNIARAHGALPQIGSTHLKAQANPVGAGHARDCITAVVGAYAAHLQIGLQGIYQ</sequence>
<dbReference type="Proteomes" id="UP000184305">
    <property type="component" value="Unassembled WGS sequence"/>
</dbReference>
<dbReference type="STRING" id="1220495.SAMN05216288_3313"/>
<proteinExistence type="predicted"/>
<gene>
    <name evidence="1" type="ORF">SAMN05216288_3313</name>
</gene>
<evidence type="ECO:0000313" key="2">
    <source>
        <dbReference type="Proteomes" id="UP000184305"/>
    </source>
</evidence>
<protein>
    <submittedName>
        <fullName evidence="1">Uncharacterized protein</fullName>
    </submittedName>
</protein>
<dbReference type="AlphaFoldDB" id="A0A1M7HFI7"/>
<dbReference type="EMBL" id="FRBQ01000004">
    <property type="protein sequence ID" value="SHM27198.1"/>
    <property type="molecule type" value="Genomic_DNA"/>
</dbReference>
<accession>A0A1M7HFI7</accession>
<keyword evidence="2" id="KW-1185">Reference proteome</keyword>
<name>A0A1M7HFI7_9GAMM</name>
<organism evidence="1 2">
    <name type="scientific">Phytopseudomonas punonensis</name>
    <dbReference type="NCBI Taxonomy" id="1220495"/>
    <lineage>
        <taxon>Bacteria</taxon>
        <taxon>Pseudomonadati</taxon>
        <taxon>Pseudomonadota</taxon>
        <taxon>Gammaproteobacteria</taxon>
        <taxon>Pseudomonadales</taxon>
        <taxon>Pseudomonadaceae</taxon>
        <taxon>Phytopseudomonas</taxon>
    </lineage>
</organism>
<reference evidence="2" key="1">
    <citation type="submission" date="2016-11" db="EMBL/GenBank/DDBJ databases">
        <authorList>
            <person name="Varghese N."/>
            <person name="Submissions S."/>
        </authorList>
    </citation>
    <scope>NUCLEOTIDE SEQUENCE [LARGE SCALE GENOMIC DNA]</scope>
    <source>
        <strain evidence="2">CECT 8089</strain>
    </source>
</reference>
<evidence type="ECO:0000313" key="1">
    <source>
        <dbReference type="EMBL" id="SHM27198.1"/>
    </source>
</evidence>